<dbReference type="EMBL" id="HBUE01040014">
    <property type="protein sequence ID" value="CAG6460267.1"/>
    <property type="molecule type" value="Transcribed_RNA"/>
</dbReference>
<name>A0A8D8DWM7_CULPI</name>
<dbReference type="EMBL" id="HBUE01282707">
    <property type="protein sequence ID" value="CAG6569907.1"/>
    <property type="molecule type" value="Transcribed_RNA"/>
</dbReference>
<dbReference type="EMBL" id="HBUE01177188">
    <property type="protein sequence ID" value="CAG6518375.1"/>
    <property type="molecule type" value="Transcribed_RNA"/>
</dbReference>
<dbReference type="EMBL" id="HBUE01282708">
    <property type="protein sequence ID" value="CAG6569908.1"/>
    <property type="molecule type" value="Transcribed_RNA"/>
</dbReference>
<dbReference type="EMBL" id="HBUE01282704">
    <property type="protein sequence ID" value="CAG6569904.1"/>
    <property type="molecule type" value="Transcribed_RNA"/>
</dbReference>
<dbReference type="EMBL" id="HBUE01177187">
    <property type="protein sequence ID" value="CAG6518374.1"/>
    <property type="molecule type" value="Transcribed_RNA"/>
</dbReference>
<evidence type="ECO:0000313" key="2">
    <source>
        <dbReference type="EMBL" id="CAG6518374.1"/>
    </source>
</evidence>
<dbReference type="EMBL" id="HBUE01177189">
    <property type="protein sequence ID" value="CAG6518376.1"/>
    <property type="molecule type" value="Transcribed_RNA"/>
</dbReference>
<dbReference type="EMBL" id="HBUE01282706">
    <property type="protein sequence ID" value="CAG6569906.1"/>
    <property type="molecule type" value="Transcribed_RNA"/>
</dbReference>
<dbReference type="AlphaFoldDB" id="A0A8D8DWM7"/>
<dbReference type="Gene3D" id="2.70.220.10">
    <property type="entry name" value="Ganglioside GM2 activator"/>
    <property type="match status" value="1"/>
</dbReference>
<proteinExistence type="predicted"/>
<reference evidence="2" key="1">
    <citation type="submission" date="2021-05" db="EMBL/GenBank/DDBJ databases">
        <authorList>
            <person name="Alioto T."/>
            <person name="Alioto T."/>
            <person name="Gomez Garrido J."/>
        </authorList>
    </citation>
    <scope>NUCLEOTIDE SEQUENCE</scope>
</reference>
<protein>
    <submittedName>
        <fullName evidence="2">(northern house mosquito) hypothetical protein</fullName>
    </submittedName>
</protein>
<sequence>MKTCEPFNKIALGGVCATINDANGMLAPFFAGLEPKFRCPIEPGVYQFRNAEVDLRFFTTFPLEGYRWQAKLKLYSKTKNRRELFCLAELVSMKWVRKA</sequence>
<keyword evidence="1" id="KW-0732">Signal</keyword>
<dbReference type="InterPro" id="IPR036846">
    <property type="entry name" value="GM2-AP_sf"/>
</dbReference>
<dbReference type="EMBL" id="HBUE01040017">
    <property type="protein sequence ID" value="CAG6460269.1"/>
    <property type="molecule type" value="Transcribed_RNA"/>
</dbReference>
<dbReference type="EMBL" id="HBUE01177185">
    <property type="protein sequence ID" value="CAG6518372.1"/>
    <property type="molecule type" value="Transcribed_RNA"/>
</dbReference>
<evidence type="ECO:0000256" key="1">
    <source>
        <dbReference type="ARBA" id="ARBA00022729"/>
    </source>
</evidence>
<dbReference type="EMBL" id="HBUE01177186">
    <property type="protein sequence ID" value="CAG6518373.1"/>
    <property type="molecule type" value="Transcribed_RNA"/>
</dbReference>
<organism evidence="2">
    <name type="scientific">Culex pipiens</name>
    <name type="common">House mosquito</name>
    <dbReference type="NCBI Taxonomy" id="7175"/>
    <lineage>
        <taxon>Eukaryota</taxon>
        <taxon>Metazoa</taxon>
        <taxon>Ecdysozoa</taxon>
        <taxon>Arthropoda</taxon>
        <taxon>Hexapoda</taxon>
        <taxon>Insecta</taxon>
        <taxon>Pterygota</taxon>
        <taxon>Neoptera</taxon>
        <taxon>Endopterygota</taxon>
        <taxon>Diptera</taxon>
        <taxon>Nematocera</taxon>
        <taxon>Culicoidea</taxon>
        <taxon>Culicidae</taxon>
        <taxon>Culicinae</taxon>
        <taxon>Culicini</taxon>
        <taxon>Culex</taxon>
        <taxon>Culex</taxon>
    </lineage>
</organism>
<accession>A0A8D8DWM7</accession>
<dbReference type="EMBL" id="HBUE01040016">
    <property type="protein sequence ID" value="CAG6460268.1"/>
    <property type="molecule type" value="Transcribed_RNA"/>
</dbReference>
<dbReference type="EMBL" id="HBUE01282705">
    <property type="protein sequence ID" value="CAG6569905.1"/>
    <property type="molecule type" value="Transcribed_RNA"/>
</dbReference>